<dbReference type="EMBL" id="CP060714">
    <property type="protein sequence ID" value="QNN56501.1"/>
    <property type="molecule type" value="Genomic_DNA"/>
</dbReference>
<organism evidence="3 4">
    <name type="scientific">Diaphorobacter ruginosibacter</name>
    <dbReference type="NCBI Taxonomy" id="1715720"/>
    <lineage>
        <taxon>Bacteria</taxon>
        <taxon>Pseudomonadati</taxon>
        <taxon>Pseudomonadota</taxon>
        <taxon>Betaproteobacteria</taxon>
        <taxon>Burkholderiales</taxon>
        <taxon>Comamonadaceae</taxon>
        <taxon>Diaphorobacter</taxon>
    </lineage>
</organism>
<accession>A0A7G9RLM6</accession>
<dbReference type="Pfam" id="PF01381">
    <property type="entry name" value="HTH_3"/>
    <property type="match status" value="1"/>
</dbReference>
<dbReference type="Proteomes" id="UP000515811">
    <property type="component" value="Chromosome"/>
</dbReference>
<name>A0A7G9RLM6_9BURK</name>
<evidence type="ECO:0000313" key="4">
    <source>
        <dbReference type="Proteomes" id="UP000515811"/>
    </source>
</evidence>
<evidence type="ECO:0000259" key="2">
    <source>
        <dbReference type="PROSITE" id="PS50943"/>
    </source>
</evidence>
<dbReference type="InterPro" id="IPR001387">
    <property type="entry name" value="Cro/C1-type_HTH"/>
</dbReference>
<keyword evidence="4" id="KW-1185">Reference proteome</keyword>
<proteinExistence type="predicted"/>
<feature type="domain" description="HTH cro/C1-type" evidence="2">
    <location>
        <begin position="44"/>
        <end position="94"/>
    </location>
</feature>
<reference evidence="3 4" key="1">
    <citation type="submission" date="2020-08" db="EMBL/GenBank/DDBJ databases">
        <title>Genome sequence of Diaphorobacter ruginosibacter DSM 27467T.</title>
        <authorList>
            <person name="Hyun D.-W."/>
            <person name="Bae J.-W."/>
        </authorList>
    </citation>
    <scope>NUCLEOTIDE SEQUENCE [LARGE SCALE GENOMIC DNA]</scope>
    <source>
        <strain evidence="3 4">DSM 27467</strain>
    </source>
</reference>
<dbReference type="PROSITE" id="PS50943">
    <property type="entry name" value="HTH_CROC1"/>
    <property type="match status" value="1"/>
</dbReference>
<dbReference type="GO" id="GO:0003677">
    <property type="term" value="F:DNA binding"/>
    <property type="evidence" value="ECO:0007669"/>
    <property type="project" value="InterPro"/>
</dbReference>
<protein>
    <submittedName>
        <fullName evidence="3">Helix-turn-helix transcriptional regulator</fullName>
    </submittedName>
</protein>
<dbReference type="AlphaFoldDB" id="A0A7G9RLM6"/>
<dbReference type="SUPFAM" id="SSF47413">
    <property type="entry name" value="lambda repressor-like DNA-binding domains"/>
    <property type="match status" value="1"/>
</dbReference>
<evidence type="ECO:0000313" key="3">
    <source>
        <dbReference type="EMBL" id="QNN56501.1"/>
    </source>
</evidence>
<dbReference type="CDD" id="cd00093">
    <property type="entry name" value="HTH_XRE"/>
    <property type="match status" value="1"/>
</dbReference>
<gene>
    <name evidence="3" type="ORF">H9K76_18465</name>
</gene>
<sequence>MNQIIGIPNIKVNRNSDFFLMDHVAMTSIPIFQTFGERLSWWIKHRDLTQKELAVLVGVGQPALNELIKGRSAEPRAGAFVKMCKVLGLRPEYLIWGEGPAEATNFAQLTGLEAQLVMLFRGLPDDAKRDALLIDVNHAYNRTSSGKPTAADPFGGATPPSPPKAVKSTTKAPKPPSAKKPRQHA</sequence>
<dbReference type="InterPro" id="IPR010982">
    <property type="entry name" value="Lambda_DNA-bd_dom_sf"/>
</dbReference>
<dbReference type="Gene3D" id="1.10.260.40">
    <property type="entry name" value="lambda repressor-like DNA-binding domains"/>
    <property type="match status" value="1"/>
</dbReference>
<dbReference type="KEGG" id="drg:H9K76_18465"/>
<evidence type="ECO:0000256" key="1">
    <source>
        <dbReference type="SAM" id="MobiDB-lite"/>
    </source>
</evidence>
<dbReference type="SMART" id="SM00530">
    <property type="entry name" value="HTH_XRE"/>
    <property type="match status" value="1"/>
</dbReference>
<feature type="region of interest" description="Disordered" evidence="1">
    <location>
        <begin position="142"/>
        <end position="185"/>
    </location>
</feature>